<keyword evidence="2" id="KW-1185">Reference proteome</keyword>
<dbReference type="AlphaFoldDB" id="A0A8T0SSN0"/>
<organism evidence="1 2">
    <name type="scientific">Panicum virgatum</name>
    <name type="common">Blackwell switchgrass</name>
    <dbReference type="NCBI Taxonomy" id="38727"/>
    <lineage>
        <taxon>Eukaryota</taxon>
        <taxon>Viridiplantae</taxon>
        <taxon>Streptophyta</taxon>
        <taxon>Embryophyta</taxon>
        <taxon>Tracheophyta</taxon>
        <taxon>Spermatophyta</taxon>
        <taxon>Magnoliopsida</taxon>
        <taxon>Liliopsida</taxon>
        <taxon>Poales</taxon>
        <taxon>Poaceae</taxon>
        <taxon>PACMAD clade</taxon>
        <taxon>Panicoideae</taxon>
        <taxon>Panicodae</taxon>
        <taxon>Paniceae</taxon>
        <taxon>Panicinae</taxon>
        <taxon>Panicum</taxon>
        <taxon>Panicum sect. Hiantes</taxon>
    </lineage>
</organism>
<evidence type="ECO:0000313" key="1">
    <source>
        <dbReference type="EMBL" id="KAG2601107.1"/>
    </source>
</evidence>
<proteinExistence type="predicted"/>
<dbReference type="Proteomes" id="UP000823388">
    <property type="component" value="Chromosome 5K"/>
</dbReference>
<gene>
    <name evidence="1" type="ORF">PVAP13_5KG570307</name>
</gene>
<dbReference type="EMBL" id="CM029045">
    <property type="protein sequence ID" value="KAG2601107.1"/>
    <property type="molecule type" value="Genomic_DNA"/>
</dbReference>
<accession>A0A8T0SSN0</accession>
<sequence length="73" mass="8525">MLTLSSVYRTFWFVQECTYCCGLSACRHLCTLFQLQPECARRCSLAPITYVCSIVEKEMLASIFDFLELEIWL</sequence>
<comment type="caution">
    <text evidence="1">The sequence shown here is derived from an EMBL/GenBank/DDBJ whole genome shotgun (WGS) entry which is preliminary data.</text>
</comment>
<reference evidence="1" key="1">
    <citation type="submission" date="2020-05" db="EMBL/GenBank/DDBJ databases">
        <title>WGS assembly of Panicum virgatum.</title>
        <authorList>
            <person name="Lovell J.T."/>
            <person name="Jenkins J."/>
            <person name="Shu S."/>
            <person name="Juenger T.E."/>
            <person name="Schmutz J."/>
        </authorList>
    </citation>
    <scope>NUCLEOTIDE SEQUENCE</scope>
    <source>
        <strain evidence="1">AP13</strain>
    </source>
</reference>
<protein>
    <submittedName>
        <fullName evidence="1">Uncharacterized protein</fullName>
    </submittedName>
</protein>
<evidence type="ECO:0000313" key="2">
    <source>
        <dbReference type="Proteomes" id="UP000823388"/>
    </source>
</evidence>
<name>A0A8T0SSN0_PANVG</name>